<protein>
    <submittedName>
        <fullName evidence="1">Uncharacterized protein</fullName>
    </submittedName>
</protein>
<keyword evidence="2" id="KW-1185">Reference proteome</keyword>
<gene>
    <name evidence="1" type="ORF">GSI01S_28_00040</name>
</gene>
<evidence type="ECO:0000313" key="2">
    <source>
        <dbReference type="Proteomes" id="UP000035083"/>
    </source>
</evidence>
<comment type="caution">
    <text evidence="1">The sequence shown here is derived from an EMBL/GenBank/DDBJ whole genome shotgun (WGS) entry which is preliminary data.</text>
</comment>
<dbReference type="Proteomes" id="UP000035083">
    <property type="component" value="Unassembled WGS sequence"/>
</dbReference>
<dbReference type="EMBL" id="BANU01000028">
    <property type="protein sequence ID" value="GAC62035.1"/>
    <property type="molecule type" value="Genomic_DNA"/>
</dbReference>
<proteinExistence type="predicted"/>
<name>L7LLN1_9ACTN</name>
<sequence>MRSDVVVFGTYGNRARLRDITSEYTVTYRWTGLAGHDNWSCDIGWDTEDFRRLTEGCFSDVPDRVHRRQCATPALDPNARVAHWRVSAACSPRHFR</sequence>
<organism evidence="1 2">
    <name type="scientific">Gordonia sihwensis NBRC 108236</name>
    <dbReference type="NCBI Taxonomy" id="1223544"/>
    <lineage>
        <taxon>Bacteria</taxon>
        <taxon>Bacillati</taxon>
        <taxon>Actinomycetota</taxon>
        <taxon>Actinomycetes</taxon>
        <taxon>Mycobacteriales</taxon>
        <taxon>Gordoniaceae</taxon>
        <taxon>Gordonia</taxon>
    </lineage>
</organism>
<accession>L7LLN1</accession>
<dbReference type="AlphaFoldDB" id="L7LLN1"/>
<reference evidence="1 2" key="1">
    <citation type="submission" date="2012-12" db="EMBL/GenBank/DDBJ databases">
        <title>Whole genome shotgun sequence of Gordonia sihwensis NBRC 108236.</title>
        <authorList>
            <person name="Yoshida I."/>
            <person name="Hosoyama A."/>
            <person name="Tsuchikane K."/>
            <person name="Ando Y."/>
            <person name="Baba S."/>
            <person name="Ohji S."/>
            <person name="Hamada M."/>
            <person name="Tamura T."/>
            <person name="Yamazoe A."/>
            <person name="Yamazaki S."/>
            <person name="Fujita N."/>
        </authorList>
    </citation>
    <scope>NUCLEOTIDE SEQUENCE [LARGE SCALE GENOMIC DNA]</scope>
    <source>
        <strain evidence="1 2">NBRC 108236</strain>
    </source>
</reference>
<evidence type="ECO:0000313" key="1">
    <source>
        <dbReference type="EMBL" id="GAC62035.1"/>
    </source>
</evidence>